<evidence type="ECO:0000256" key="2">
    <source>
        <dbReference type="SAM" id="Phobius"/>
    </source>
</evidence>
<keyword evidence="2" id="KW-1133">Transmembrane helix</keyword>
<keyword evidence="4" id="KW-1185">Reference proteome</keyword>
<keyword evidence="2" id="KW-0812">Transmembrane</keyword>
<feature type="transmembrane region" description="Helical" evidence="2">
    <location>
        <begin position="12"/>
        <end position="30"/>
    </location>
</feature>
<protein>
    <submittedName>
        <fullName evidence="3">Uncharacterized protein</fullName>
    </submittedName>
</protein>
<sequence length="432" mass="50131">MDNKTKFFKNTLLLQFIPVFLLGIFILSNFREQKTLRIRDFHPYEFNYGQLVPVLIFGIGLLLSLLSLLIKQKETEQDETEVLKIKRRQNFWKFAFYNNVFLVAGIAIFSAGVYSKEPLVINQSILFYSLIISRSVLVIIISLATAAFLLAVGINWKTNKALAVTILIFSFFIIGVSFVGEYAFVDKFITASEDFNSAKNEKKPSVNEEVEEDYTESEEGEESYEGEDEDESEVIEKEPLEIDKSRLVTSFETVMENWFGEKITYRDEFTYTRISVSNSLQQGDDGNFYLLNYMVNLKDRPKELTAAFENYKEIFYSTVSEEKYQSAGFDQVVDGLLLTYEDVGTDREKLNNIYRVMEMDAADETEPNIGGYFPGLEKYCSSYTLRKLRLFKGFSQYNSDIVWFYSFWARRNKDGSADEIAFILKDIKEHYK</sequence>
<feature type="transmembrane region" description="Helical" evidence="2">
    <location>
        <begin position="162"/>
        <end position="185"/>
    </location>
</feature>
<comment type="caution">
    <text evidence="3">The sequence shown here is derived from an EMBL/GenBank/DDBJ whole genome shotgun (WGS) entry which is preliminary data.</text>
</comment>
<evidence type="ECO:0000256" key="1">
    <source>
        <dbReference type="SAM" id="MobiDB-lite"/>
    </source>
</evidence>
<name>A0A502ELY1_9FLAO</name>
<dbReference type="Proteomes" id="UP000319700">
    <property type="component" value="Unassembled WGS sequence"/>
</dbReference>
<feature type="transmembrane region" description="Helical" evidence="2">
    <location>
        <begin position="91"/>
        <end position="113"/>
    </location>
</feature>
<feature type="transmembrane region" description="Helical" evidence="2">
    <location>
        <begin position="50"/>
        <end position="70"/>
    </location>
</feature>
<dbReference type="RefSeq" id="WP_140508300.1">
    <property type="nucleotide sequence ID" value="NZ_RCZH01000009.1"/>
</dbReference>
<accession>A0A502ELY1</accession>
<evidence type="ECO:0000313" key="4">
    <source>
        <dbReference type="Proteomes" id="UP000319700"/>
    </source>
</evidence>
<reference evidence="3 4" key="1">
    <citation type="journal article" date="2019" name="Environ. Microbiol.">
        <title>Species interactions and distinct microbial communities in high Arctic permafrost affected cryosols are associated with the CH4 and CO2 gas fluxes.</title>
        <authorList>
            <person name="Altshuler I."/>
            <person name="Hamel J."/>
            <person name="Turney S."/>
            <person name="Magnuson E."/>
            <person name="Levesque R."/>
            <person name="Greer C."/>
            <person name="Whyte L.G."/>
        </authorList>
    </citation>
    <scope>NUCLEOTIDE SEQUENCE [LARGE SCALE GENOMIC DNA]</scope>
    <source>
        <strain evidence="3 4">42</strain>
    </source>
</reference>
<feature type="region of interest" description="Disordered" evidence="1">
    <location>
        <begin position="200"/>
        <end position="234"/>
    </location>
</feature>
<proteinExistence type="predicted"/>
<feature type="compositionally biased region" description="Acidic residues" evidence="1">
    <location>
        <begin position="208"/>
        <end position="233"/>
    </location>
</feature>
<organism evidence="3 4">
    <name type="scientific">Flavobacterium pectinovorum</name>
    <dbReference type="NCBI Taxonomy" id="29533"/>
    <lineage>
        <taxon>Bacteria</taxon>
        <taxon>Pseudomonadati</taxon>
        <taxon>Bacteroidota</taxon>
        <taxon>Flavobacteriia</taxon>
        <taxon>Flavobacteriales</taxon>
        <taxon>Flavobacteriaceae</taxon>
        <taxon>Flavobacterium</taxon>
    </lineage>
</organism>
<evidence type="ECO:0000313" key="3">
    <source>
        <dbReference type="EMBL" id="TPG38738.1"/>
    </source>
</evidence>
<feature type="transmembrane region" description="Helical" evidence="2">
    <location>
        <begin position="125"/>
        <end position="150"/>
    </location>
</feature>
<dbReference type="OrthoDB" id="673018at2"/>
<keyword evidence="2" id="KW-0472">Membrane</keyword>
<gene>
    <name evidence="3" type="ORF">EAH81_14730</name>
</gene>
<dbReference type="EMBL" id="RCZH01000009">
    <property type="protein sequence ID" value="TPG38738.1"/>
    <property type="molecule type" value="Genomic_DNA"/>
</dbReference>
<dbReference type="AlphaFoldDB" id="A0A502ELY1"/>